<dbReference type="AlphaFoldDB" id="A0A3F3PKC6"/>
<keyword evidence="3" id="KW-1185">Reference proteome</keyword>
<name>A0A3F3PKC6_9EURO</name>
<organism evidence="2 3">
    <name type="scientific">Aspergillus welwitschiae</name>
    <dbReference type="NCBI Taxonomy" id="1341132"/>
    <lineage>
        <taxon>Eukaryota</taxon>
        <taxon>Fungi</taxon>
        <taxon>Dikarya</taxon>
        <taxon>Ascomycota</taxon>
        <taxon>Pezizomycotina</taxon>
        <taxon>Eurotiomycetes</taxon>
        <taxon>Eurotiomycetidae</taxon>
        <taxon>Eurotiales</taxon>
        <taxon>Aspergillaceae</taxon>
        <taxon>Aspergillus</taxon>
        <taxon>Aspergillus subgen. Circumdati</taxon>
    </lineage>
</organism>
<evidence type="ECO:0000313" key="2">
    <source>
        <dbReference type="EMBL" id="RDH27162.1"/>
    </source>
</evidence>
<reference evidence="2 3" key="1">
    <citation type="submission" date="2018-07" db="EMBL/GenBank/DDBJ databases">
        <title>The genomes of Aspergillus section Nigri reveals drivers in fungal speciation.</title>
        <authorList>
            <consortium name="DOE Joint Genome Institute"/>
            <person name="Vesth T.C."/>
            <person name="Nybo J."/>
            <person name="Theobald S."/>
            <person name="Brandl J."/>
            <person name="Frisvad J.C."/>
            <person name="Nielsen K.F."/>
            <person name="Lyhne E.K."/>
            <person name="Kogle M.E."/>
            <person name="Kuo A."/>
            <person name="Riley R."/>
            <person name="Clum A."/>
            <person name="Nolan M."/>
            <person name="Lipzen A."/>
            <person name="Salamov A."/>
            <person name="Henrissat B."/>
            <person name="Wiebenga A."/>
            <person name="De vries R.P."/>
            <person name="Grigoriev I.V."/>
            <person name="Mortensen U.H."/>
            <person name="Andersen M.R."/>
            <person name="Baker S.E."/>
        </authorList>
    </citation>
    <scope>NUCLEOTIDE SEQUENCE [LARGE SCALE GENOMIC DNA]</scope>
    <source>
        <strain evidence="2 3">CBS 139.54b</strain>
    </source>
</reference>
<accession>A0A3F3PKC6</accession>
<dbReference type="Proteomes" id="UP000253729">
    <property type="component" value="Unassembled WGS sequence"/>
</dbReference>
<dbReference type="GeneID" id="38138187"/>
<evidence type="ECO:0000256" key="1">
    <source>
        <dbReference type="SAM" id="MobiDB-lite"/>
    </source>
</evidence>
<proteinExistence type="predicted"/>
<gene>
    <name evidence="2" type="ORF">BDQ94DRAFT_163870</name>
</gene>
<feature type="region of interest" description="Disordered" evidence="1">
    <location>
        <begin position="18"/>
        <end position="43"/>
    </location>
</feature>
<feature type="compositionally biased region" description="Polar residues" evidence="1">
    <location>
        <begin position="95"/>
        <end position="114"/>
    </location>
</feature>
<protein>
    <submittedName>
        <fullName evidence="2">Uncharacterized protein</fullName>
    </submittedName>
</protein>
<dbReference type="EMBL" id="KZ852098">
    <property type="protein sequence ID" value="RDH27162.1"/>
    <property type="molecule type" value="Genomic_DNA"/>
</dbReference>
<dbReference type="RefSeq" id="XP_026620184.1">
    <property type="nucleotide sequence ID" value="XM_026769831.1"/>
</dbReference>
<evidence type="ECO:0000313" key="3">
    <source>
        <dbReference type="Proteomes" id="UP000253729"/>
    </source>
</evidence>
<feature type="region of interest" description="Disordered" evidence="1">
    <location>
        <begin position="92"/>
        <end position="114"/>
    </location>
</feature>
<sequence>MDSEECELVYVGKISGRSKRWDDEGSHAGTSQSHTRLGCAQGRGRWADAPIDNECAPPSRWESVGAIDEPDNEDWSLYMYVTLIGDDLLHHAERSPSSAEGGSPTKGIQSITKKGLNSQGIRCHSFPGIKWGRNMNDYYYFDGNGKVC</sequence>